<keyword evidence="2" id="KW-0472">Membrane</keyword>
<dbReference type="SUPFAM" id="SSF53067">
    <property type="entry name" value="Actin-like ATPase domain"/>
    <property type="match status" value="1"/>
</dbReference>
<keyword evidence="2" id="KW-0812">Transmembrane</keyword>
<feature type="compositionally biased region" description="Basic and acidic residues" evidence="1">
    <location>
        <begin position="262"/>
        <end position="294"/>
    </location>
</feature>
<feature type="compositionally biased region" description="Basic and acidic residues" evidence="1">
    <location>
        <begin position="199"/>
        <end position="229"/>
    </location>
</feature>
<proteinExistence type="predicted"/>
<dbReference type="RefSeq" id="WP_057813653.1">
    <property type="nucleotide sequence ID" value="NZ_CP031598.1"/>
</dbReference>
<dbReference type="EMBL" id="LAXI01000002">
    <property type="protein sequence ID" value="KRS18913.1"/>
    <property type="molecule type" value="Genomic_DNA"/>
</dbReference>
<reference evidence="3 5" key="1">
    <citation type="submission" date="2015-04" db="EMBL/GenBank/DDBJ databases">
        <title>The draft genome sequence of Roseovarius indicus B108T.</title>
        <authorList>
            <person name="Li G."/>
            <person name="Lai Q."/>
            <person name="Shao Z."/>
            <person name="Yan P."/>
        </authorList>
    </citation>
    <scope>NUCLEOTIDE SEQUENCE [LARGE SCALE GENOMIC DNA]</scope>
    <source>
        <strain evidence="3 5">B108</strain>
    </source>
</reference>
<feature type="region of interest" description="Disordered" evidence="1">
    <location>
        <begin position="627"/>
        <end position="746"/>
    </location>
</feature>
<dbReference type="PATRIC" id="fig|540747.5.peg.2443"/>
<dbReference type="OrthoDB" id="7870459at2"/>
<sequence length="894" mass="94991">MKPNFALTLSFDGISLLHRTHAGWHLVGEVALNADDLAADLAELVSKARSLDPTGLRTKLVLPDDQIKYLTVETSARDVNTIEAEVRDALDGATPYPLRELSYDWSVRDGRVHVAAVARETLAEAESFAQEHALNPLCFVAMPAEEAFAGEPFFGETAYAGKLLGPDESVDRENEVIHIVGAARLPEPEPVPESPAVEPDPKQEPKPEAKPKAEAKPEPKTKPESKPEAETEAEAAAAAAKKADAPQEPKKKDNPQPAADAKPQDAPKPADDKPAPEPATKKADPEPADDKTEEPADTPVAFTSIRAARGGGDRSSDLPRSRFTPPPDAPAQKSPAAKKPTPAKGPSPEALAAVPAPEPKSDFPISPPEDDYTGPPPASLTPEAPDSERKSGIGGFLSRRKKPADDLVEPRRSKRRTPDPVADEPALSPAAAAASLDEKDRMTIFGARRTENIQPDKPRYMALILTAALLLFLVGVAAWAALFLDDGVAGLFRFDDEIQTAEETQPATDPAIDEAVSSALTDQPEAEDQPAEIDTAALSEEDTVEDAADTGAQVDVMEEPPPTPLPERVPEELTPDEARARYAATGIWQMAPEPSQAPGVTTLEDVYQTTLDPDVNFSDAVALPEAEELTPGARPDTPSDPPPPGARFELDDRGFIAATPEGTETPEGVTIFTGPPPILPPDTPPRAAPEIVGGPAAAAPEDPTIRPRARPGDLQETRERSILGGRTRTELASFRPRLRPKSAQQEAIEALAEENGTDAESDDPLATATEEAVAVSLKPNTRPSSFASIVAQAQQAAAAEPVSQEQRVAVSIPTATSVARAATERNQISLRKVNLIGVYGKPNGRRALVRMANGSYRKVQVGDRLDGGQVAAIGESELRYVKGGRSVVLKMPQG</sequence>
<protein>
    <submittedName>
        <fullName evidence="4">Type IV pilus biogenesis</fullName>
    </submittedName>
</protein>
<dbReference type="InterPro" id="IPR043129">
    <property type="entry name" value="ATPase_NBD"/>
</dbReference>
<feature type="compositionally biased region" description="Low complexity" evidence="1">
    <location>
        <begin position="423"/>
        <end position="435"/>
    </location>
</feature>
<dbReference type="AlphaFoldDB" id="A0A0T5PCX5"/>
<dbReference type="Proteomes" id="UP000325785">
    <property type="component" value="Chromosome"/>
</dbReference>
<evidence type="ECO:0000256" key="1">
    <source>
        <dbReference type="SAM" id="MobiDB-lite"/>
    </source>
</evidence>
<evidence type="ECO:0000313" key="3">
    <source>
        <dbReference type="EMBL" id="KRS18913.1"/>
    </source>
</evidence>
<dbReference type="KEGG" id="rid:RIdsm_01954"/>
<feature type="transmembrane region" description="Helical" evidence="2">
    <location>
        <begin position="460"/>
        <end position="484"/>
    </location>
</feature>
<feature type="compositionally biased region" description="Basic and acidic residues" evidence="1">
    <location>
        <begin position="241"/>
        <end position="254"/>
    </location>
</feature>
<evidence type="ECO:0000313" key="6">
    <source>
        <dbReference type="Proteomes" id="UP000325785"/>
    </source>
</evidence>
<feature type="compositionally biased region" description="Pro residues" evidence="1">
    <location>
        <begin position="674"/>
        <end position="687"/>
    </location>
</feature>
<organism evidence="3 5">
    <name type="scientific">Roseovarius indicus</name>
    <dbReference type="NCBI Taxonomy" id="540747"/>
    <lineage>
        <taxon>Bacteria</taxon>
        <taxon>Pseudomonadati</taxon>
        <taxon>Pseudomonadota</taxon>
        <taxon>Alphaproteobacteria</taxon>
        <taxon>Rhodobacterales</taxon>
        <taxon>Roseobacteraceae</taxon>
        <taxon>Roseovarius</taxon>
    </lineage>
</organism>
<feature type="compositionally biased region" description="Basic and acidic residues" evidence="1">
    <location>
        <begin position="710"/>
        <end position="721"/>
    </location>
</feature>
<keyword evidence="5" id="KW-1185">Reference proteome</keyword>
<feature type="compositionally biased region" description="Low complexity" evidence="1">
    <location>
        <begin position="330"/>
        <end position="355"/>
    </location>
</feature>
<name>A0A0T5PCX5_9RHOB</name>
<gene>
    <name evidence="4" type="ORF">RIdsm_01954</name>
    <name evidence="3" type="ORF">XM52_04345</name>
</gene>
<keyword evidence="2" id="KW-1133">Transmembrane helix</keyword>
<dbReference type="Proteomes" id="UP000051401">
    <property type="component" value="Unassembled WGS sequence"/>
</dbReference>
<feature type="compositionally biased region" description="Basic and acidic residues" evidence="1">
    <location>
        <begin position="311"/>
        <end position="320"/>
    </location>
</feature>
<evidence type="ECO:0000256" key="2">
    <source>
        <dbReference type="SAM" id="Phobius"/>
    </source>
</evidence>
<feature type="region of interest" description="Disordered" evidence="1">
    <location>
        <begin position="181"/>
        <end position="435"/>
    </location>
</feature>
<dbReference type="STRING" id="540747.SAMN04488031_103367"/>
<feature type="compositionally biased region" description="Low complexity" evidence="1">
    <location>
        <begin position="657"/>
        <end position="668"/>
    </location>
</feature>
<evidence type="ECO:0000313" key="4">
    <source>
        <dbReference type="EMBL" id="QEW26158.1"/>
    </source>
</evidence>
<evidence type="ECO:0000313" key="5">
    <source>
        <dbReference type="Proteomes" id="UP000051401"/>
    </source>
</evidence>
<dbReference type="EMBL" id="CP031598">
    <property type="protein sequence ID" value="QEW26158.1"/>
    <property type="molecule type" value="Genomic_DNA"/>
</dbReference>
<accession>A0A0T5PCX5</accession>
<reference evidence="4 6" key="2">
    <citation type="submission" date="2018-08" db="EMBL/GenBank/DDBJ databases">
        <title>Genetic Globetrotter - A new plasmid hitch-hiking vast phylogenetic and geographic distances.</title>
        <authorList>
            <person name="Vollmers J."/>
            <person name="Petersen J."/>
        </authorList>
    </citation>
    <scope>NUCLEOTIDE SEQUENCE [LARGE SCALE GENOMIC DNA]</scope>
    <source>
        <strain evidence="4 6">DSM 26383</strain>
    </source>
</reference>